<keyword evidence="3" id="KW-1185">Reference proteome</keyword>
<dbReference type="InterPro" id="IPR007466">
    <property type="entry name" value="Peptidyl-Arg-deiminase_porph"/>
</dbReference>
<dbReference type="STRING" id="37625.SAMN05660420_01597"/>
<dbReference type="EMBL" id="FNQN01000004">
    <property type="protein sequence ID" value="SEA24958.1"/>
    <property type="molecule type" value="Genomic_DNA"/>
</dbReference>
<protein>
    <submittedName>
        <fullName evidence="2">Agmatine deiminase</fullName>
    </submittedName>
</protein>
<reference evidence="2 3" key="1">
    <citation type="submission" date="2016-10" db="EMBL/GenBank/DDBJ databases">
        <authorList>
            <person name="de Groot N.N."/>
        </authorList>
    </citation>
    <scope>NUCLEOTIDE SEQUENCE [LARGE SCALE GENOMIC DNA]</scope>
    <source>
        <strain evidence="2 3">DSM 7343</strain>
    </source>
</reference>
<accession>A0A1H3ZMS7</accession>
<dbReference type="AlphaFoldDB" id="A0A1H3ZMS7"/>
<evidence type="ECO:0000256" key="1">
    <source>
        <dbReference type="ARBA" id="ARBA00022801"/>
    </source>
</evidence>
<dbReference type="SUPFAM" id="SSF55909">
    <property type="entry name" value="Pentein"/>
    <property type="match status" value="1"/>
</dbReference>
<dbReference type="Pfam" id="PF04371">
    <property type="entry name" value="PAD_porph"/>
    <property type="match status" value="1"/>
</dbReference>
<proteinExistence type="predicted"/>
<dbReference type="GO" id="GO:0009446">
    <property type="term" value="P:putrescine biosynthetic process"/>
    <property type="evidence" value="ECO:0007669"/>
    <property type="project" value="InterPro"/>
</dbReference>
<dbReference type="PANTHER" id="PTHR31377">
    <property type="entry name" value="AGMATINE DEIMINASE-RELATED"/>
    <property type="match status" value="1"/>
</dbReference>
<organism evidence="2 3">
    <name type="scientific">Desulfuromusa kysingii</name>
    <dbReference type="NCBI Taxonomy" id="37625"/>
    <lineage>
        <taxon>Bacteria</taxon>
        <taxon>Pseudomonadati</taxon>
        <taxon>Thermodesulfobacteriota</taxon>
        <taxon>Desulfuromonadia</taxon>
        <taxon>Desulfuromonadales</taxon>
        <taxon>Geopsychrobacteraceae</taxon>
        <taxon>Desulfuromusa</taxon>
    </lineage>
</organism>
<dbReference type="Proteomes" id="UP000199409">
    <property type="component" value="Unassembled WGS sequence"/>
</dbReference>
<name>A0A1H3ZMS7_9BACT</name>
<dbReference type="GO" id="GO:0047632">
    <property type="term" value="F:agmatine deiminase activity"/>
    <property type="evidence" value="ECO:0007669"/>
    <property type="project" value="TreeGrafter"/>
</dbReference>
<evidence type="ECO:0000313" key="2">
    <source>
        <dbReference type="EMBL" id="SEA24958.1"/>
    </source>
</evidence>
<dbReference type="GO" id="GO:0004668">
    <property type="term" value="F:protein-arginine deiminase activity"/>
    <property type="evidence" value="ECO:0007669"/>
    <property type="project" value="InterPro"/>
</dbReference>
<sequence>MNFPPVTTPRLPAEWEPQDAVLLAWPHVQTDWRPILDQVTKVYIELIRQISRFETVIVIAPELQIVRDAVKQAGIDHSRLILIQIDTNDTWTRDFGPITIYTGNKPQLLDFTFNGWGLKFPATKDNQATSQLYNTGRFSNALKTTIDFVLEGGSIETNGSGTMLTTSACLLNPNRNPHMDKKALELTLSQYFGCDHVLWLEHGWLAGDDTDSHIDTLARLCPDDVILYVRCNDSEDEHYSELKSMEQQLQTFKTPDGRPYQLVPLPWPHACYDDGDRLPASYANYLLINAAVLVPTYNDPADSQAINIIGKVFPDREIIGVDCRALIKQHGSLHCITMQIPQGVLA</sequence>
<gene>
    <name evidence="2" type="ORF">SAMN05660420_01597</name>
</gene>
<keyword evidence="1" id="KW-0378">Hydrolase</keyword>
<dbReference type="RefSeq" id="WP_092346486.1">
    <property type="nucleotide sequence ID" value="NZ_FNQN01000004.1"/>
</dbReference>
<evidence type="ECO:0000313" key="3">
    <source>
        <dbReference type="Proteomes" id="UP000199409"/>
    </source>
</evidence>
<dbReference type="Gene3D" id="3.75.10.10">
    <property type="entry name" value="L-arginine/glycine Amidinotransferase, Chain A"/>
    <property type="match status" value="1"/>
</dbReference>
<dbReference type="OrthoDB" id="9808013at2"/>
<dbReference type="PANTHER" id="PTHR31377:SF0">
    <property type="entry name" value="AGMATINE DEIMINASE-RELATED"/>
    <property type="match status" value="1"/>
</dbReference>